<dbReference type="Proteomes" id="UP000287144">
    <property type="component" value="Unassembled WGS sequence"/>
</dbReference>
<dbReference type="EMBL" id="NKCK01000005">
    <property type="protein sequence ID" value="RSM14957.1"/>
    <property type="molecule type" value="Genomic_DNA"/>
</dbReference>
<dbReference type="STRING" id="1325735.A0A428UKX5"/>
<protein>
    <submittedName>
        <fullName evidence="1">Uncharacterized protein</fullName>
    </submittedName>
</protein>
<accession>A0A428UKX5</accession>
<name>A0A428UKX5_9HYPO</name>
<keyword evidence="2" id="KW-1185">Reference proteome</keyword>
<evidence type="ECO:0000313" key="1">
    <source>
        <dbReference type="EMBL" id="RSM14957.1"/>
    </source>
</evidence>
<reference evidence="1 2" key="1">
    <citation type="submission" date="2017-06" db="EMBL/GenBank/DDBJ databases">
        <title>Comparative genomic analysis of Ambrosia Fusariam Clade fungi.</title>
        <authorList>
            <person name="Stajich J.E."/>
            <person name="Carrillo J."/>
            <person name="Kijimoto T."/>
            <person name="Eskalen A."/>
            <person name="O'Donnell K."/>
            <person name="Kasson M."/>
        </authorList>
    </citation>
    <scope>NUCLEOTIDE SEQUENCE [LARGE SCALE GENOMIC DNA]</scope>
    <source>
        <strain evidence="1 2">NRRL62579</strain>
    </source>
</reference>
<gene>
    <name evidence="1" type="ORF">CEP52_000967</name>
</gene>
<proteinExistence type="predicted"/>
<organism evidence="1 2">
    <name type="scientific">Fusarium oligoseptatum</name>
    <dbReference type="NCBI Taxonomy" id="2604345"/>
    <lineage>
        <taxon>Eukaryota</taxon>
        <taxon>Fungi</taxon>
        <taxon>Dikarya</taxon>
        <taxon>Ascomycota</taxon>
        <taxon>Pezizomycotina</taxon>
        <taxon>Sordariomycetes</taxon>
        <taxon>Hypocreomycetidae</taxon>
        <taxon>Hypocreales</taxon>
        <taxon>Nectriaceae</taxon>
        <taxon>Fusarium</taxon>
        <taxon>Fusarium solani species complex</taxon>
    </lineage>
</organism>
<comment type="caution">
    <text evidence="1">The sequence shown here is derived from an EMBL/GenBank/DDBJ whole genome shotgun (WGS) entry which is preliminary data.</text>
</comment>
<evidence type="ECO:0000313" key="2">
    <source>
        <dbReference type="Proteomes" id="UP000287144"/>
    </source>
</evidence>
<dbReference type="AlphaFoldDB" id="A0A428UKX5"/>
<sequence>MCQYPLDQFASKLKKYERLDIRPQHGDSPSTSDRLKGWGRKVQWGVGMEKDVVELRAYIATHIHNLLEHGTESNRNIYLAKQG</sequence>